<dbReference type="AlphaFoldDB" id="A0A382GXG9"/>
<gene>
    <name evidence="1" type="ORF">METZ01_LOCUS232622</name>
</gene>
<protein>
    <submittedName>
        <fullName evidence="1">Uncharacterized protein</fullName>
    </submittedName>
</protein>
<proteinExistence type="predicted"/>
<accession>A0A382GXG9</accession>
<feature type="non-terminal residue" evidence="1">
    <location>
        <position position="1"/>
    </location>
</feature>
<name>A0A382GXG9_9ZZZZ</name>
<dbReference type="EMBL" id="UINC01057999">
    <property type="protein sequence ID" value="SVB79768.1"/>
    <property type="molecule type" value="Genomic_DNA"/>
</dbReference>
<sequence>QIPGESKSGLTVILGNRSLIMGTNSSRTTNWTTSFGSSIFSIRSKLVNAPQRNSNEARFKFKGNNDE</sequence>
<evidence type="ECO:0000313" key="1">
    <source>
        <dbReference type="EMBL" id="SVB79768.1"/>
    </source>
</evidence>
<reference evidence="1" key="1">
    <citation type="submission" date="2018-05" db="EMBL/GenBank/DDBJ databases">
        <authorList>
            <person name="Lanie J.A."/>
            <person name="Ng W.-L."/>
            <person name="Kazmierczak K.M."/>
            <person name="Andrzejewski T.M."/>
            <person name="Davidsen T.M."/>
            <person name="Wayne K.J."/>
            <person name="Tettelin H."/>
            <person name="Glass J.I."/>
            <person name="Rusch D."/>
            <person name="Podicherti R."/>
            <person name="Tsui H.-C.T."/>
            <person name="Winkler M.E."/>
        </authorList>
    </citation>
    <scope>NUCLEOTIDE SEQUENCE</scope>
</reference>
<organism evidence="1">
    <name type="scientific">marine metagenome</name>
    <dbReference type="NCBI Taxonomy" id="408172"/>
    <lineage>
        <taxon>unclassified sequences</taxon>
        <taxon>metagenomes</taxon>
        <taxon>ecological metagenomes</taxon>
    </lineage>
</organism>